<organism evidence="2 3">
    <name type="scientific">Tupaia chinensis</name>
    <name type="common">Chinese tree shrew</name>
    <name type="synonym">Tupaia belangeri chinensis</name>
    <dbReference type="NCBI Taxonomy" id="246437"/>
    <lineage>
        <taxon>Eukaryota</taxon>
        <taxon>Metazoa</taxon>
        <taxon>Chordata</taxon>
        <taxon>Craniata</taxon>
        <taxon>Vertebrata</taxon>
        <taxon>Euteleostomi</taxon>
        <taxon>Mammalia</taxon>
        <taxon>Eutheria</taxon>
        <taxon>Euarchontoglires</taxon>
        <taxon>Scandentia</taxon>
        <taxon>Tupaiidae</taxon>
        <taxon>Tupaia</taxon>
    </lineage>
</organism>
<dbReference type="EMBL" id="KB320773">
    <property type="protein sequence ID" value="ELW63564.1"/>
    <property type="molecule type" value="Genomic_DNA"/>
</dbReference>
<keyword evidence="3" id="KW-1185">Reference proteome</keyword>
<evidence type="ECO:0000313" key="2">
    <source>
        <dbReference type="EMBL" id="ELW63564.1"/>
    </source>
</evidence>
<dbReference type="Proteomes" id="UP000011518">
    <property type="component" value="Unassembled WGS sequence"/>
</dbReference>
<dbReference type="InParanoid" id="L9KM61"/>
<sequence length="111" mass="11399">MGAEAESASVGSGFAPDDESGGPGALRGHWLPVLQQDQPALGGGMGSARSLREPSNRAFDTCARGVAAARVGCLTALPQVSSLWCGGSCVYVEGSPSEYREGEWLSEAARQ</sequence>
<evidence type="ECO:0000313" key="3">
    <source>
        <dbReference type="Proteomes" id="UP000011518"/>
    </source>
</evidence>
<name>L9KM61_TUPCH</name>
<proteinExistence type="predicted"/>
<dbReference type="AlphaFoldDB" id="L9KM61"/>
<reference evidence="3" key="2">
    <citation type="journal article" date="2013" name="Nat. Commun.">
        <title>Genome of the Chinese tree shrew.</title>
        <authorList>
            <person name="Fan Y."/>
            <person name="Huang Z.Y."/>
            <person name="Cao C.C."/>
            <person name="Chen C.S."/>
            <person name="Chen Y.X."/>
            <person name="Fan D.D."/>
            <person name="He J."/>
            <person name="Hou H.L."/>
            <person name="Hu L."/>
            <person name="Hu X.T."/>
            <person name="Jiang X.T."/>
            <person name="Lai R."/>
            <person name="Lang Y.S."/>
            <person name="Liang B."/>
            <person name="Liao S.G."/>
            <person name="Mu D."/>
            <person name="Ma Y.Y."/>
            <person name="Niu Y.Y."/>
            <person name="Sun X.Q."/>
            <person name="Xia J.Q."/>
            <person name="Xiao J."/>
            <person name="Xiong Z.Q."/>
            <person name="Xu L."/>
            <person name="Yang L."/>
            <person name="Zhang Y."/>
            <person name="Zhao W."/>
            <person name="Zhao X.D."/>
            <person name="Zheng Y.T."/>
            <person name="Zhou J.M."/>
            <person name="Zhu Y.B."/>
            <person name="Zhang G.J."/>
            <person name="Wang J."/>
            <person name="Yao Y.G."/>
        </authorList>
    </citation>
    <scope>NUCLEOTIDE SEQUENCE [LARGE SCALE GENOMIC DNA]</scope>
</reference>
<gene>
    <name evidence="2" type="ORF">TREES_T100020647</name>
</gene>
<feature type="region of interest" description="Disordered" evidence="1">
    <location>
        <begin position="1"/>
        <end position="28"/>
    </location>
</feature>
<accession>L9KM61</accession>
<protein>
    <submittedName>
        <fullName evidence="2">Uncharacterized protein</fullName>
    </submittedName>
</protein>
<evidence type="ECO:0000256" key="1">
    <source>
        <dbReference type="SAM" id="MobiDB-lite"/>
    </source>
</evidence>
<reference evidence="3" key="1">
    <citation type="submission" date="2012-07" db="EMBL/GenBank/DDBJ databases">
        <title>Genome of the Chinese tree shrew, a rising model animal genetically related to primates.</title>
        <authorList>
            <person name="Zhang G."/>
            <person name="Fan Y."/>
            <person name="Yao Y."/>
            <person name="Huang Z."/>
        </authorList>
    </citation>
    <scope>NUCLEOTIDE SEQUENCE [LARGE SCALE GENOMIC DNA]</scope>
</reference>